<sequence length="77" mass="9008">MNVTGSSDTFDLLYTRKMDKDDNLSKKKKRPNYLFNKDGEHFANKENVQNNIIDDDDDDDDNHHDNVVVVYDTAKEK</sequence>
<dbReference type="EMBL" id="GG702978">
    <property type="protein sequence ID" value="KOB89693.1"/>
    <property type="molecule type" value="Genomic_DNA"/>
</dbReference>
<dbReference type="Proteomes" id="UP000054282">
    <property type="component" value="Unassembled WGS sequence"/>
</dbReference>
<feature type="region of interest" description="Disordered" evidence="1">
    <location>
        <begin position="22"/>
        <end position="64"/>
    </location>
</feature>
<evidence type="ECO:0000313" key="3">
    <source>
        <dbReference type="Proteomes" id="UP000054282"/>
    </source>
</evidence>
<evidence type="ECO:0000256" key="1">
    <source>
        <dbReference type="SAM" id="MobiDB-lite"/>
    </source>
</evidence>
<dbReference type="AlphaFoldDB" id="A0A0L7MA61"/>
<evidence type="ECO:0000313" key="2">
    <source>
        <dbReference type="EMBL" id="KOB89693.1"/>
    </source>
</evidence>
<dbReference type="KEGG" id="pfd:PFDG_05246"/>
<gene>
    <name evidence="2" type="ORF">PFDG_05246</name>
</gene>
<organism evidence="2 3">
    <name type="scientific">Plasmodium falciparum (isolate Dd2)</name>
    <dbReference type="NCBI Taxonomy" id="57267"/>
    <lineage>
        <taxon>Eukaryota</taxon>
        <taxon>Sar</taxon>
        <taxon>Alveolata</taxon>
        <taxon>Apicomplexa</taxon>
        <taxon>Aconoidasida</taxon>
        <taxon>Haemosporida</taxon>
        <taxon>Plasmodiidae</taxon>
        <taxon>Plasmodium</taxon>
        <taxon>Plasmodium (Laverania)</taxon>
    </lineage>
</organism>
<accession>A0A0L7MA61</accession>
<reference evidence="3" key="2">
    <citation type="submission" date="2006-09" db="EMBL/GenBank/DDBJ databases">
        <title>The genome sequence of Plasmodium falciparum Dd2.</title>
        <authorList>
            <consortium name="The Broad Institute Genome Sequencing Platform"/>
            <person name="Birren B."/>
            <person name="Lander E."/>
            <person name="Galagan J."/>
            <person name="Nusbaum C."/>
            <person name="Devon K."/>
            <person name="Henn M."/>
            <person name="Jaffe D."/>
            <person name="Butler J."/>
            <person name="Alvarez P."/>
            <person name="Gnerre S."/>
            <person name="Grabherr M."/>
            <person name="Kleber M."/>
            <person name="Mauceli E."/>
            <person name="Brockman W."/>
            <person name="MacCallum I.A."/>
            <person name="Rounsley S."/>
            <person name="Young S."/>
            <person name="LaButti K."/>
            <person name="Pushparaj V."/>
            <person name="DeCaprio D."/>
            <person name="Crawford M."/>
            <person name="Koehrsen M."/>
            <person name="Engels R."/>
            <person name="Montgomery P."/>
            <person name="Pearson M."/>
            <person name="Howarth C."/>
            <person name="Larson L."/>
            <person name="Luoma S."/>
            <person name="White J."/>
            <person name="Kodira C."/>
            <person name="Zeng Q."/>
            <person name="O'Leary S."/>
            <person name="Yandava C."/>
            <person name="Alvarado L."/>
            <person name="Wirth D."/>
            <person name="Volkman S."/>
            <person name="Hartl D."/>
        </authorList>
    </citation>
    <scope>NUCLEOTIDE SEQUENCE [LARGE SCALE GENOMIC DNA]</scope>
</reference>
<reference evidence="3" key="1">
    <citation type="submission" date="2006-09" db="EMBL/GenBank/DDBJ databases">
        <title>Annotation of Plasmodium falciparum Dd2.</title>
        <authorList>
            <consortium name="The Broad Institute Genome Sequencing Platform"/>
            <person name="Volkman S.K."/>
            <person name="Neafsey D.E."/>
            <person name="Dash A.P."/>
            <person name="Chitnis C.E."/>
            <person name="Hartl D.L."/>
            <person name="Young S.K."/>
            <person name="Zeng Q."/>
            <person name="Koehrsen M."/>
            <person name="Alvarado L."/>
            <person name="Berlin A."/>
            <person name="Borenstein D."/>
            <person name="Chapman S.B."/>
            <person name="Chen Z."/>
            <person name="Engels R."/>
            <person name="Freedman E."/>
            <person name="Gellesch M."/>
            <person name="Goldberg J."/>
            <person name="Griggs A."/>
            <person name="Gujja S."/>
            <person name="Heilman E.R."/>
            <person name="Heiman D.I."/>
            <person name="Howarth C."/>
            <person name="Jen D."/>
            <person name="Larson L."/>
            <person name="Mehta T."/>
            <person name="Neiman D."/>
            <person name="Park D."/>
            <person name="Pearson M."/>
            <person name="Roberts A."/>
            <person name="Saif S."/>
            <person name="Shea T."/>
            <person name="Shenoy N."/>
            <person name="Sisk P."/>
            <person name="Stolte C."/>
            <person name="Sykes S."/>
            <person name="Walk T."/>
            <person name="White J."/>
            <person name="Yandava C."/>
            <person name="Haas B."/>
            <person name="Henn M.R."/>
            <person name="Nusbaum C."/>
            <person name="Birren B."/>
        </authorList>
    </citation>
    <scope>NUCLEOTIDE SEQUENCE [LARGE SCALE GENOMIC DNA]</scope>
</reference>
<name>A0A0L7MA61_PLAF4</name>
<proteinExistence type="predicted"/>
<protein>
    <submittedName>
        <fullName evidence="2">Uncharacterized protein</fullName>
    </submittedName>
</protein>